<dbReference type="HOGENOM" id="CLU_1521884_0_0_2"/>
<dbReference type="InParanoid" id="H1Z196"/>
<name>H1Z196_9EURY</name>
<evidence type="ECO:0000313" key="2">
    <source>
        <dbReference type="EMBL" id="EHQ35363.1"/>
    </source>
</evidence>
<dbReference type="Proteomes" id="UP000005741">
    <property type="component" value="Chromosome"/>
</dbReference>
<dbReference type="GO" id="GO:0008270">
    <property type="term" value="F:zinc ion binding"/>
    <property type="evidence" value="ECO:0007669"/>
    <property type="project" value="InterPro"/>
</dbReference>
<keyword evidence="3" id="KW-1185">Reference proteome</keyword>
<proteinExistence type="predicted"/>
<evidence type="ECO:0000313" key="3">
    <source>
        <dbReference type="Proteomes" id="UP000005741"/>
    </source>
</evidence>
<dbReference type="CDD" id="cd00085">
    <property type="entry name" value="HNHc"/>
    <property type="match status" value="1"/>
</dbReference>
<organism evidence="2 3">
    <name type="scientific">Methanoplanus limicola DSM 2279</name>
    <dbReference type="NCBI Taxonomy" id="937775"/>
    <lineage>
        <taxon>Archaea</taxon>
        <taxon>Methanobacteriati</taxon>
        <taxon>Methanobacteriota</taxon>
        <taxon>Stenosarchaea group</taxon>
        <taxon>Methanomicrobia</taxon>
        <taxon>Methanomicrobiales</taxon>
        <taxon>Methanomicrobiaceae</taxon>
        <taxon>Methanoplanus</taxon>
    </lineage>
</organism>
<sequence length="176" mass="20562">MKFIPCHNCGKEIPENMKWKDHAGHTYCSKECKWEGIYTWDCSRKGERPRVPGSWDWVINQVFKRDNYCCRLCGKTHKDLYWEKNSESVAPERIKNILKCNPSVFHYLFEFHHNLPIAIGGNSLPENVITLCHDCHVLVHSSLRKKSDQEPGISDSSELHQTSLIRFMDAVIQERC</sequence>
<reference evidence="2 3" key="1">
    <citation type="submission" date="2011-10" db="EMBL/GenBank/DDBJ databases">
        <title>The Improved High-Quality Draft genome of Methanoplanus limicola DSM 2279.</title>
        <authorList>
            <consortium name="US DOE Joint Genome Institute (JGI-PGF)"/>
            <person name="Lucas S."/>
            <person name="Copeland A."/>
            <person name="Lapidus A."/>
            <person name="Glavina del Rio T."/>
            <person name="Dalin E."/>
            <person name="Tice H."/>
            <person name="Bruce D."/>
            <person name="Goodwin L."/>
            <person name="Pitluck S."/>
            <person name="Peters L."/>
            <person name="Mikhailova N."/>
            <person name="Lu M."/>
            <person name="Kyrpides N."/>
            <person name="Mavromatis K."/>
            <person name="Ivanova N."/>
            <person name="Markowitz V."/>
            <person name="Cheng J.-F."/>
            <person name="Hugenholtz P."/>
            <person name="Woyke T."/>
            <person name="Wu D."/>
            <person name="Wirth R."/>
            <person name="Brambilla E.-M."/>
            <person name="Klenk H.-P."/>
            <person name="Eisen J.A."/>
        </authorList>
    </citation>
    <scope>NUCLEOTIDE SEQUENCE [LARGE SCALE GENOMIC DNA]</scope>
    <source>
        <strain evidence="2 3">DSM 2279</strain>
    </source>
</reference>
<dbReference type="Pfam" id="PF01844">
    <property type="entry name" value="HNH"/>
    <property type="match status" value="1"/>
</dbReference>
<gene>
    <name evidence="2" type="ORF">Metlim_1254</name>
</gene>
<dbReference type="OrthoDB" id="116906at2157"/>
<dbReference type="Gene3D" id="1.10.30.50">
    <property type="match status" value="1"/>
</dbReference>
<dbReference type="GO" id="GO:0003676">
    <property type="term" value="F:nucleic acid binding"/>
    <property type="evidence" value="ECO:0007669"/>
    <property type="project" value="InterPro"/>
</dbReference>
<dbReference type="GO" id="GO:0004519">
    <property type="term" value="F:endonuclease activity"/>
    <property type="evidence" value="ECO:0007669"/>
    <property type="project" value="InterPro"/>
</dbReference>
<accession>H1Z196</accession>
<evidence type="ECO:0000259" key="1">
    <source>
        <dbReference type="Pfam" id="PF01844"/>
    </source>
</evidence>
<dbReference type="InterPro" id="IPR003615">
    <property type="entry name" value="HNH_nuc"/>
</dbReference>
<dbReference type="STRING" id="937775.Metlim_1254"/>
<protein>
    <recommendedName>
        <fullName evidence="1">HNH domain-containing protein</fullName>
    </recommendedName>
</protein>
<dbReference type="AlphaFoldDB" id="H1Z196"/>
<dbReference type="EMBL" id="CM001436">
    <property type="protein sequence ID" value="EHQ35363.1"/>
    <property type="molecule type" value="Genomic_DNA"/>
</dbReference>
<dbReference type="InterPro" id="IPR002711">
    <property type="entry name" value="HNH"/>
</dbReference>
<dbReference type="RefSeq" id="WP_004077114.1">
    <property type="nucleotide sequence ID" value="NZ_CM001436.1"/>
</dbReference>
<feature type="domain" description="HNH" evidence="1">
    <location>
        <begin position="105"/>
        <end position="141"/>
    </location>
</feature>